<dbReference type="AlphaFoldDB" id="A0A6C0KVC8"/>
<organism evidence="2">
    <name type="scientific">viral metagenome</name>
    <dbReference type="NCBI Taxonomy" id="1070528"/>
    <lineage>
        <taxon>unclassified sequences</taxon>
        <taxon>metagenomes</taxon>
        <taxon>organismal metagenomes</taxon>
    </lineage>
</organism>
<accession>A0A6C0KVC8</accession>
<feature type="coiled-coil region" evidence="1">
    <location>
        <begin position="171"/>
        <end position="198"/>
    </location>
</feature>
<reference evidence="2" key="1">
    <citation type="journal article" date="2020" name="Nature">
        <title>Giant virus diversity and host interactions through global metagenomics.</title>
        <authorList>
            <person name="Schulz F."/>
            <person name="Roux S."/>
            <person name="Paez-Espino D."/>
            <person name="Jungbluth S."/>
            <person name="Walsh D.A."/>
            <person name="Denef V.J."/>
            <person name="McMahon K.D."/>
            <person name="Konstantinidis K.T."/>
            <person name="Eloe-Fadrosh E.A."/>
            <person name="Kyrpides N.C."/>
            <person name="Woyke T."/>
        </authorList>
    </citation>
    <scope>NUCLEOTIDE SEQUENCE</scope>
    <source>
        <strain evidence="2">GVMAG-S-3300013093-109</strain>
    </source>
</reference>
<feature type="coiled-coil region" evidence="1">
    <location>
        <begin position="73"/>
        <end position="144"/>
    </location>
</feature>
<feature type="coiled-coil region" evidence="1">
    <location>
        <begin position="367"/>
        <end position="422"/>
    </location>
</feature>
<sequence length="524" mass="61118">MNQRVRTHPLKQLNVHIRDTFEIPSVFIRGSSEEVEEALYIGATIQQSIKTRRSHDDVRKITETKDAEIQKIHIQYNERLAKLAEELQLITQEKNKIGDEYLEKMKIAQGVERETCTKEWEEKIRLLRKDHELLTARYDSLETRRMVLEESRDKDIQDATTRTEAMMQKIVASKEDQLVKMEAAYQKLQESIVKQSEEIGKLSSTLGKRAANVKTKGSDYEEQFGEKLKRNYGLCRGFKLHQTHLGSGHEMDFSVELEGHVVMFELKNYTATVPKAEVDKFLRDLKENPQAKIGVMISKTTDIYGKSSGGSLVTEFDGDKMMIYINKFEEFCGEEEHKVFGMLQSLFRIWWEYYKEETVGFDRAEIVRELEKAIEELSKRRTEWRRHKSHMDELSRWTTDLLDESEDRLDRMLKKARNAEEVESSSRPLEIPEDVFRDSGEEKEKIWIKSIMRVCIPGDEIEVRELVDLLSGYHKLSKDTIRTNVMSCIKDSAVIKKGVIKYIKGISKYIPACEIKLQNVVVKK</sequence>
<keyword evidence="1" id="KW-0175">Coiled coil</keyword>
<name>A0A6C0KVC8_9ZZZZ</name>
<proteinExistence type="predicted"/>
<protein>
    <submittedName>
        <fullName evidence="2">Uncharacterized protein</fullName>
    </submittedName>
</protein>
<evidence type="ECO:0000313" key="2">
    <source>
        <dbReference type="EMBL" id="QHU20650.1"/>
    </source>
</evidence>
<dbReference type="EMBL" id="MN740970">
    <property type="protein sequence ID" value="QHU20650.1"/>
    <property type="molecule type" value="Genomic_DNA"/>
</dbReference>
<evidence type="ECO:0000256" key="1">
    <source>
        <dbReference type="SAM" id="Coils"/>
    </source>
</evidence>